<name>A0AA37PHU5_9PEZI</name>
<evidence type="ECO:0000313" key="2">
    <source>
        <dbReference type="EMBL" id="GKT52610.1"/>
    </source>
</evidence>
<dbReference type="Proteomes" id="UP001055115">
    <property type="component" value="Unassembled WGS sequence"/>
</dbReference>
<reference evidence="2 3" key="1">
    <citation type="submission" date="2022-03" db="EMBL/GenBank/DDBJ databases">
        <title>Genome data of Colletotrichum spp.</title>
        <authorList>
            <person name="Utami Y.D."/>
            <person name="Hiruma K."/>
        </authorList>
    </citation>
    <scope>NUCLEOTIDE SEQUENCE [LARGE SCALE GENOMIC DNA]</scope>
    <source>
        <strain evidence="2 3">MAFF 239500</strain>
    </source>
</reference>
<proteinExistence type="predicted"/>
<dbReference type="AlphaFoldDB" id="A0AA37PHU5"/>
<organism evidence="2 3">
    <name type="scientific">Colletotrichum spaethianum</name>
    <dbReference type="NCBI Taxonomy" id="700344"/>
    <lineage>
        <taxon>Eukaryota</taxon>
        <taxon>Fungi</taxon>
        <taxon>Dikarya</taxon>
        <taxon>Ascomycota</taxon>
        <taxon>Pezizomycotina</taxon>
        <taxon>Sordariomycetes</taxon>
        <taxon>Hypocreomycetidae</taxon>
        <taxon>Glomerellales</taxon>
        <taxon>Glomerellaceae</taxon>
        <taxon>Colletotrichum</taxon>
        <taxon>Colletotrichum spaethianum species complex</taxon>
    </lineage>
</organism>
<dbReference type="EMBL" id="BQXU01000073">
    <property type="protein sequence ID" value="GKT52610.1"/>
    <property type="molecule type" value="Genomic_DNA"/>
</dbReference>
<dbReference type="GeneID" id="73333593"/>
<comment type="caution">
    <text evidence="2">The sequence shown here is derived from an EMBL/GenBank/DDBJ whole genome shotgun (WGS) entry which is preliminary data.</text>
</comment>
<feature type="region of interest" description="Disordered" evidence="1">
    <location>
        <begin position="37"/>
        <end position="72"/>
    </location>
</feature>
<protein>
    <submittedName>
        <fullName evidence="2">Uncharacterized protein</fullName>
    </submittedName>
</protein>
<feature type="compositionally biased region" description="Polar residues" evidence="1">
    <location>
        <begin position="59"/>
        <end position="72"/>
    </location>
</feature>
<dbReference type="RefSeq" id="XP_049134960.1">
    <property type="nucleotide sequence ID" value="XM_049279003.1"/>
</dbReference>
<sequence>MSSKLHSVFSPSRLVPANENSPQLRLPQNLVATFLLSDSDEESGSVKQEKSSARGPRLQETSSTNSLAPQHLTTEIKAACSAAAAVRPDVTAKKSGAKPSSRVAHVYGKASTTRTLHLRTTSSDGDIITHCFNWNTSDPITSSAEDGIPRPDSPTI</sequence>
<evidence type="ECO:0000313" key="3">
    <source>
        <dbReference type="Proteomes" id="UP001055115"/>
    </source>
</evidence>
<gene>
    <name evidence="2" type="ORF">ColSpa_12791</name>
</gene>
<evidence type="ECO:0000256" key="1">
    <source>
        <dbReference type="SAM" id="MobiDB-lite"/>
    </source>
</evidence>
<feature type="region of interest" description="Disordered" evidence="1">
    <location>
        <begin position="1"/>
        <end position="23"/>
    </location>
</feature>
<accession>A0AA37PHU5</accession>
<keyword evidence="3" id="KW-1185">Reference proteome</keyword>